<dbReference type="AlphaFoldDB" id="A0A1L8SV98"/>
<dbReference type="Pfam" id="PF01047">
    <property type="entry name" value="MarR"/>
    <property type="match status" value="1"/>
</dbReference>
<organism evidence="5 6">
    <name type="scientific">Enterococcus devriesei</name>
    <dbReference type="NCBI Taxonomy" id="319970"/>
    <lineage>
        <taxon>Bacteria</taxon>
        <taxon>Bacillati</taxon>
        <taxon>Bacillota</taxon>
        <taxon>Bacilli</taxon>
        <taxon>Lactobacillales</taxon>
        <taxon>Enterococcaceae</taxon>
        <taxon>Enterococcus</taxon>
    </lineage>
</organism>
<feature type="domain" description="HTH marR-type" evidence="4">
    <location>
        <begin position="8"/>
        <end position="140"/>
    </location>
</feature>
<dbReference type="SUPFAM" id="SSF46785">
    <property type="entry name" value="Winged helix' DNA-binding domain"/>
    <property type="match status" value="1"/>
</dbReference>
<proteinExistence type="predicted"/>
<dbReference type="InterPro" id="IPR000835">
    <property type="entry name" value="HTH_MarR-typ"/>
</dbReference>
<evidence type="ECO:0000256" key="2">
    <source>
        <dbReference type="ARBA" id="ARBA00023125"/>
    </source>
</evidence>
<accession>A0A1L8SV98</accession>
<keyword evidence="1" id="KW-0805">Transcription regulation</keyword>
<dbReference type="InterPro" id="IPR036388">
    <property type="entry name" value="WH-like_DNA-bd_sf"/>
</dbReference>
<dbReference type="GO" id="GO:0003677">
    <property type="term" value="F:DNA binding"/>
    <property type="evidence" value="ECO:0007669"/>
    <property type="project" value="UniProtKB-KW"/>
</dbReference>
<dbReference type="PANTHER" id="PTHR42756:SF1">
    <property type="entry name" value="TRANSCRIPTIONAL REPRESSOR OF EMRAB OPERON"/>
    <property type="match status" value="1"/>
</dbReference>
<keyword evidence="3" id="KW-0804">Transcription</keyword>
<gene>
    <name evidence="5" type="ORF">RV00_GL002059</name>
</gene>
<dbReference type="PANTHER" id="PTHR42756">
    <property type="entry name" value="TRANSCRIPTIONAL REGULATOR, MARR"/>
    <property type="match status" value="1"/>
</dbReference>
<evidence type="ECO:0000313" key="6">
    <source>
        <dbReference type="Proteomes" id="UP000183700"/>
    </source>
</evidence>
<name>A0A1L8SV98_9ENTE</name>
<evidence type="ECO:0000256" key="1">
    <source>
        <dbReference type="ARBA" id="ARBA00023015"/>
    </source>
</evidence>
<dbReference type="PROSITE" id="PS50995">
    <property type="entry name" value="HTH_MARR_2"/>
    <property type="match status" value="1"/>
</dbReference>
<keyword evidence="6" id="KW-1185">Reference proteome</keyword>
<reference evidence="5 6" key="1">
    <citation type="submission" date="2014-12" db="EMBL/GenBank/DDBJ databases">
        <title>Draft genome sequences of 29 type strains of Enterococci.</title>
        <authorList>
            <person name="Zhong Z."/>
            <person name="Sun Z."/>
            <person name="Liu W."/>
            <person name="Zhang W."/>
            <person name="Zhang H."/>
        </authorList>
    </citation>
    <scope>NUCLEOTIDE SEQUENCE [LARGE SCALE GENOMIC DNA]</scope>
    <source>
        <strain evidence="5 6">DSM 22802</strain>
    </source>
</reference>
<dbReference type="Gene3D" id="1.10.10.10">
    <property type="entry name" value="Winged helix-like DNA-binding domain superfamily/Winged helix DNA-binding domain"/>
    <property type="match status" value="1"/>
</dbReference>
<dbReference type="STRING" id="319970.RV00_GL002059"/>
<dbReference type="SMART" id="SM00347">
    <property type="entry name" value="HTH_MARR"/>
    <property type="match status" value="1"/>
</dbReference>
<protein>
    <recommendedName>
        <fullName evidence="4">HTH marR-type domain-containing protein</fullName>
    </recommendedName>
</protein>
<sequence length="140" mass="16214">MLQHSISDIDTLKQLPTVSRRYVKLIDRYLAPYQLNSSLYYYILKLHDFGDLPQEKLVQLTGVNASNVTRAIKKLMDSDYILRKENPDDRRGYLLSLTSKGAEIYQVIPEALQKANEDFFAPLDLEEQTSFIEIINKLSE</sequence>
<evidence type="ECO:0000313" key="5">
    <source>
        <dbReference type="EMBL" id="OJG35915.1"/>
    </source>
</evidence>
<dbReference type="EMBL" id="JXKM01000004">
    <property type="protein sequence ID" value="OJG35915.1"/>
    <property type="molecule type" value="Genomic_DNA"/>
</dbReference>
<dbReference type="GO" id="GO:0003700">
    <property type="term" value="F:DNA-binding transcription factor activity"/>
    <property type="evidence" value="ECO:0007669"/>
    <property type="project" value="InterPro"/>
</dbReference>
<comment type="caution">
    <text evidence="5">The sequence shown here is derived from an EMBL/GenBank/DDBJ whole genome shotgun (WGS) entry which is preliminary data.</text>
</comment>
<dbReference type="Proteomes" id="UP000183700">
    <property type="component" value="Unassembled WGS sequence"/>
</dbReference>
<evidence type="ECO:0000259" key="4">
    <source>
        <dbReference type="PROSITE" id="PS50995"/>
    </source>
</evidence>
<dbReference type="PRINTS" id="PR00598">
    <property type="entry name" value="HTHMARR"/>
</dbReference>
<keyword evidence="2" id="KW-0238">DNA-binding</keyword>
<evidence type="ECO:0000256" key="3">
    <source>
        <dbReference type="ARBA" id="ARBA00023163"/>
    </source>
</evidence>
<dbReference type="InterPro" id="IPR036390">
    <property type="entry name" value="WH_DNA-bd_sf"/>
</dbReference>